<evidence type="ECO:0000256" key="1">
    <source>
        <dbReference type="SAM" id="Phobius"/>
    </source>
</evidence>
<dbReference type="PANTHER" id="PTHR11161:SF70">
    <property type="entry name" value="ACYLTRANSFERASE 3 DOMAIN-CONTAINING PROTEIN"/>
    <property type="match status" value="1"/>
</dbReference>
<evidence type="ECO:0008006" key="5">
    <source>
        <dbReference type="Google" id="ProtNLM"/>
    </source>
</evidence>
<dbReference type="PANTHER" id="PTHR11161">
    <property type="entry name" value="O-ACYLTRANSFERASE"/>
    <property type="match status" value="1"/>
</dbReference>
<evidence type="ECO:0000313" key="3">
    <source>
        <dbReference type="EMBL" id="KHN76346.1"/>
    </source>
</evidence>
<keyword evidence="1" id="KW-1133">Transmembrane helix</keyword>
<evidence type="ECO:0000256" key="2">
    <source>
        <dbReference type="SAM" id="SignalP"/>
    </source>
</evidence>
<keyword evidence="1" id="KW-0472">Membrane</keyword>
<protein>
    <recommendedName>
        <fullName evidence="5">Nose resistant to fluoxetine protein 6</fullName>
    </recommendedName>
</protein>
<organism evidence="3 4">
    <name type="scientific">Toxocara canis</name>
    <name type="common">Canine roundworm</name>
    <dbReference type="NCBI Taxonomy" id="6265"/>
    <lineage>
        <taxon>Eukaryota</taxon>
        <taxon>Metazoa</taxon>
        <taxon>Ecdysozoa</taxon>
        <taxon>Nematoda</taxon>
        <taxon>Chromadorea</taxon>
        <taxon>Rhabditida</taxon>
        <taxon>Spirurina</taxon>
        <taxon>Ascaridomorpha</taxon>
        <taxon>Ascaridoidea</taxon>
        <taxon>Toxocaridae</taxon>
        <taxon>Toxocara</taxon>
    </lineage>
</organism>
<gene>
    <name evidence="3" type="ORF">Tcan_09921</name>
</gene>
<feature type="transmembrane region" description="Helical" evidence="1">
    <location>
        <begin position="248"/>
        <end position="269"/>
    </location>
</feature>
<evidence type="ECO:0000313" key="4">
    <source>
        <dbReference type="Proteomes" id="UP000031036"/>
    </source>
</evidence>
<reference evidence="3 4" key="1">
    <citation type="submission" date="2014-11" db="EMBL/GenBank/DDBJ databases">
        <title>Genetic blueprint of the zoonotic pathogen Toxocara canis.</title>
        <authorList>
            <person name="Zhu X.-Q."/>
            <person name="Korhonen P.K."/>
            <person name="Cai H."/>
            <person name="Young N.D."/>
            <person name="Nejsum P."/>
            <person name="von Samson-Himmelstjerna G."/>
            <person name="Boag P.R."/>
            <person name="Tan P."/>
            <person name="Li Q."/>
            <person name="Min J."/>
            <person name="Yang Y."/>
            <person name="Wang X."/>
            <person name="Fang X."/>
            <person name="Hall R.S."/>
            <person name="Hofmann A."/>
            <person name="Sternberg P.W."/>
            <person name="Jex A.R."/>
            <person name="Gasser R.B."/>
        </authorList>
    </citation>
    <scope>NUCLEOTIDE SEQUENCE [LARGE SCALE GENOMIC DNA]</scope>
    <source>
        <strain evidence="3">PN_DK_2014</strain>
    </source>
</reference>
<sequence length="400" mass="45602">MPSLVGILLWFVLVNYVTAKLNSFSEQTIFGFLESAAKTNVSWKCADSLKKIKPFLSNYDTIEDQKKFLTSSYSVGMTYAVEGRDQFRWIYKMQQCHAVAGEKTYAHSEHPTEYCIGRDSNSEPSRTYGICLPQPCHEDRHKLLEEWKDSVGNSSHPIEVHSVECRRSRREKHWLEMWPSILDYSITFTFILIVGLATAYDITRGGTMAECGESSTAKKVFLAYSLKKNGKKLIALPKDTHTTMTCMFGIRFFSMAWVIGGHSFVMAQQLESTYIQPQYRIGPYMVGLLVGYYLARISMGLSKYCPSKSMFTAGSVCAVVAGFCSLYGSYPLMQVYLMHGFGILARYAMLPFPLTYAGYGLLWDCFIQILFCYFIALFTLFIAEYPCVHLVRLLCKRIMR</sequence>
<feature type="chain" id="PRO_5002076718" description="Nose resistant to fluoxetine protein 6" evidence="2">
    <location>
        <begin position="20"/>
        <end position="400"/>
    </location>
</feature>
<dbReference type="EMBL" id="JPKZ01002528">
    <property type="protein sequence ID" value="KHN76346.1"/>
    <property type="molecule type" value="Genomic_DNA"/>
</dbReference>
<proteinExistence type="predicted"/>
<keyword evidence="1" id="KW-0812">Transmembrane</keyword>
<dbReference type="OrthoDB" id="207378at2759"/>
<accession>A0A0B2UZ81</accession>
<dbReference type="AlphaFoldDB" id="A0A0B2UZ81"/>
<feature type="signal peptide" evidence="2">
    <location>
        <begin position="1"/>
        <end position="19"/>
    </location>
</feature>
<comment type="caution">
    <text evidence="3">The sequence shown here is derived from an EMBL/GenBank/DDBJ whole genome shotgun (WGS) entry which is preliminary data.</text>
</comment>
<name>A0A0B2UZ81_TOXCA</name>
<feature type="transmembrane region" description="Helical" evidence="1">
    <location>
        <begin position="361"/>
        <end position="383"/>
    </location>
</feature>
<feature type="transmembrane region" description="Helical" evidence="1">
    <location>
        <begin position="177"/>
        <end position="200"/>
    </location>
</feature>
<keyword evidence="2" id="KW-0732">Signal</keyword>
<dbReference type="Proteomes" id="UP000031036">
    <property type="component" value="Unassembled WGS sequence"/>
</dbReference>
<feature type="transmembrane region" description="Helical" evidence="1">
    <location>
        <begin position="311"/>
        <end position="330"/>
    </location>
</feature>
<keyword evidence="4" id="KW-1185">Reference proteome</keyword>
<dbReference type="OMA" id="QCHAVAG"/>
<dbReference type="InterPro" id="IPR052728">
    <property type="entry name" value="O2_lipid_transport_reg"/>
</dbReference>
<feature type="transmembrane region" description="Helical" evidence="1">
    <location>
        <begin position="281"/>
        <end position="299"/>
    </location>
</feature>